<feature type="compositionally biased region" description="Basic and acidic residues" evidence="1">
    <location>
        <begin position="1244"/>
        <end position="1254"/>
    </location>
</feature>
<dbReference type="GO" id="GO:0031267">
    <property type="term" value="F:small GTPase binding"/>
    <property type="evidence" value="ECO:0000318"/>
    <property type="project" value="GO_Central"/>
</dbReference>
<feature type="domain" description="KNTC1 first ARM-repeats" evidence="4">
    <location>
        <begin position="420"/>
        <end position="662"/>
    </location>
</feature>
<sequence length="2278" mass="258413">MLSCLHAVTSSLSCLCLCFTYVIISVMAFIKVSTEAEELTAHLGKEHLDLFDTKCIAAIYRDTEGPKRARTDAEQVITASSTNYLALAVESTINVFTSTGELGYICTTEVKGGESILALKWLAESGLLVAATNKAKLHMFSLEAQKFVFILDLNADWNTCIIDDFYNKRTDRLALFVNSDNGMLYCIGLDSWVASFGRSLSASEADSQLPALFKESFGKMSQLEMGNGRFEQMTAFSSCEVGGYCIDGHFRQVGQSQKDGPMRVIFNSKDFVPPYIRAHLVGNGTILAVLTKEGEVKMIDLLVMMEVDSFVIPRSSTEFITDFAFLEWPGAQPEYEKIALIMKKNDRTEMQIREISELGKVAYAREVVHSSQLVQLNGPSVDADRLAFVIEPADEKMGFADQSVCVRDVVETQPEQRLSRLISRGMLEEAERFALENKLDVQLVHSARVNQLLLQLNDSPDDEKIFEGFMKAVDKVDREQKGEWILGAICPLKNADWISQLLEYAEREGVDEISASSLASIAYNFATYRMVFGPNAEYGSVWGEYQYSPEWVKQWLQLLQIGNIAAARIIWQRYPKDLQCEMNEGLVTDAIRATEEMLIRTVEETPQLWQFAIDHLEADVMSMALSGCEDTNQILKLFIDLLINISTGLERLQPEGFPDNALYAVSAVERLVNRQKKNALTSMRAAEFLSSSSRSVEDIEGMYKRSRDLHAIKRLKETYECPLSYEKYKRLSTKEICHEILQRSVQNPAQVRDRIDRIARPFMEEHSLPVDETLLGHIEKVTSIARCQTSSEPLDVHCLLVTDAINSVAVRARAILKIADSAPIPWCSKLSIAVQGVMGDKKIEQKIKDELNLTTDRMKLGAICQNFGLDREYVDSAIDTYADFCGFIRFLLTGSLTSTREITDEGRYEIASEAVSIYDRLRPGVRPCQESPLGDGRLRPSQGNSSVDVREYVCMLIQKNDLRALHKFVEKENVIDETIEMLVMREETEDYAFEGDSDWQSRRVSSIVAINSLIQRHRSTDERWKETYEEMRKMLTLVTKYNMDVSLHILRLPGMRAKMLHKFMRRGGKQLKECLELSTALGLSHDETFLALLDHSVPICPHKKAIREEEIDLKSGLYLAGKALQHRKTASTALLQHVMHVTELVMERIMTVARSRMSLEDCKQSSDDAEDLEMILPSVLELDTELMITDRVLSMKRAVTLIRETVIQMQQGQQSGGEGGSSACSSIPNSRRNSMDEEMEEGGEERNDSIDGRKRNNGSYDGKESAETWNNLPLRLSNRRRVGAYDASMDNPILEMTDMMRVVCSVAFMMYEKPKEGQKGADKKLEDMEQKWAELFSELNISNQFILEMNARTLYAVWGGRSDEEQILLPLTKEFAERLVQQHPCDLPLLATIFATLDDKTCMDSIIHLVKFATREQKKSPQTMLNVCRLAQLMMSRKDRVIVQQLASADPSGVMMQTPAPKDTARLQAPETAKYKTHIKTAYHRAMWEKKLGKKKIVAHSDALKAVREFASHMQQPEIVREYLYSLSPTKLPWGDHSTRQLTSDKHAGMIAMGMAAYLNALLTNSVKAKDDFEREGYLVTADNTIELELSQRGYDSEVHRSFLCDTLVDHLEKECCPYAHEVIQFVIAKLSALGGPNDERWKNGKKVADFICLIPRAFSICDEERTWYTERRNAKSMEADGMGEGGMADELNFAQMPDKAPTRLPFHLLLRTSEVELCKYVVPLVWHEITLPNLQDWYHLLRDVHPITSVVDINSYKLKLKRQMLITKAVMKYIKAAQEQNDQLSEADMEWIQERLYAEKNVNSLLQAFAMETIAVAPQGNTRIQLMQLGYNVTKKYLSEQPETAPDRAKIMDQQKRLRESLREMNTKRLLQSHKIFNQDTSPLVKDVDKLIARIYDRFINWDEPMDVEKKCALIKELAETNEHNVEDTHSAIVSAWLCGENGSGEDDELPDVDMNDTMGSIGDFGGGNGGEKGTRDDEDFLQIPFYDEEVTRIVHIVRLSNRKQDLVRNLINYVNMPSPPGGHSTHIRAICTLLRACTPDELAAWAPHSIDEYAGSLDTRLNRRLVERSLGSAAYAQFQKTIEQPEKLQQFIRNLLMGSQRSRPGTVWLASVLTMDYYSENDRTPIVDQKLIDHMLFKLNADRKYSLLTAFLKFCSSSSAFRNTRNINVLWGRTIESAMKEMEDESTPISVIHEWLLFALSCPTAGNQALESLKRLMEKRGAVVGAYLVKLASSYTKSPVAPSPDSWRNPKKVDYPVQWAEKRGIKKEEIEMDTTN</sequence>
<dbReference type="GO" id="GO:0005737">
    <property type="term" value="C:cytoplasm"/>
    <property type="evidence" value="ECO:0000318"/>
    <property type="project" value="GO_Central"/>
</dbReference>
<dbReference type="GO" id="GO:1990423">
    <property type="term" value="C:RZZ complex"/>
    <property type="evidence" value="ECO:0000318"/>
    <property type="project" value="GO_Central"/>
</dbReference>
<evidence type="ECO:0000313" key="5">
    <source>
        <dbReference type="EnsemblMetazoa" id="PPA40465.1"/>
    </source>
</evidence>
<reference evidence="5" key="2">
    <citation type="submission" date="2022-06" db="UniProtKB">
        <authorList>
            <consortium name="EnsemblMetazoa"/>
        </authorList>
    </citation>
    <scope>IDENTIFICATION</scope>
    <source>
        <strain evidence="5">PS312</strain>
    </source>
</reference>
<feature type="domain" description="RZZ complex subunit KNTC1/ROD C-terminal" evidence="3">
    <location>
        <begin position="1697"/>
        <end position="2014"/>
    </location>
</feature>
<dbReference type="GO" id="GO:1903394">
    <property type="term" value="P:protein localization to kinetochore involved in kinetochore assembly"/>
    <property type="evidence" value="ECO:0000318"/>
    <property type="project" value="GO_Central"/>
</dbReference>
<dbReference type="InterPro" id="IPR036322">
    <property type="entry name" value="WD40_repeat_dom_sf"/>
</dbReference>
<dbReference type="Pfam" id="PF10493">
    <property type="entry name" value="Rod_C"/>
    <property type="match status" value="1"/>
</dbReference>
<dbReference type="EnsemblMetazoa" id="PPA40465.1">
    <property type="protein sequence ID" value="PPA40465.1"/>
    <property type="gene ID" value="WBGene00278834"/>
</dbReference>
<keyword evidence="2" id="KW-0812">Transmembrane</keyword>
<proteinExistence type="predicted"/>
<dbReference type="InterPro" id="IPR052802">
    <property type="entry name" value="KNTC1"/>
</dbReference>
<feature type="region of interest" description="Disordered" evidence="1">
    <location>
        <begin position="1210"/>
        <end position="1266"/>
    </location>
</feature>
<dbReference type="GO" id="GO:0007094">
    <property type="term" value="P:mitotic spindle assembly checkpoint signaling"/>
    <property type="evidence" value="ECO:0000318"/>
    <property type="project" value="GO_Central"/>
</dbReference>
<dbReference type="InterPro" id="IPR055403">
    <property type="entry name" value="ARM_KNTC1_1st"/>
</dbReference>
<evidence type="ECO:0000313" key="6">
    <source>
        <dbReference type="Proteomes" id="UP000005239"/>
    </source>
</evidence>
<dbReference type="OrthoDB" id="5868545at2759"/>
<gene>
    <name evidence="5" type="primary">WBGene00278834</name>
</gene>
<evidence type="ECO:0000259" key="3">
    <source>
        <dbReference type="Pfam" id="PF10493"/>
    </source>
</evidence>
<keyword evidence="2" id="KW-0472">Membrane</keyword>
<feature type="transmembrane region" description="Helical" evidence="2">
    <location>
        <begin position="12"/>
        <end position="30"/>
    </location>
</feature>
<keyword evidence="2" id="KW-1133">Transmembrane helix</keyword>
<organism evidence="5 6">
    <name type="scientific">Pristionchus pacificus</name>
    <name type="common">Parasitic nematode worm</name>
    <dbReference type="NCBI Taxonomy" id="54126"/>
    <lineage>
        <taxon>Eukaryota</taxon>
        <taxon>Metazoa</taxon>
        <taxon>Ecdysozoa</taxon>
        <taxon>Nematoda</taxon>
        <taxon>Chromadorea</taxon>
        <taxon>Rhabditida</taxon>
        <taxon>Rhabditina</taxon>
        <taxon>Diplogasteromorpha</taxon>
        <taxon>Diplogasteroidea</taxon>
        <taxon>Neodiplogasteridae</taxon>
        <taxon>Pristionchus</taxon>
    </lineage>
</organism>
<dbReference type="GO" id="GO:0005828">
    <property type="term" value="C:kinetochore microtubule"/>
    <property type="evidence" value="ECO:0000318"/>
    <property type="project" value="GO_Central"/>
</dbReference>
<keyword evidence="6" id="KW-1185">Reference proteome</keyword>
<protein>
    <submittedName>
        <fullName evidence="5">Rod-1</fullName>
    </submittedName>
</protein>
<dbReference type="PANTHER" id="PTHR15688">
    <property type="entry name" value="KINETOCHORE-ASSOCIATED PROTEIN 1"/>
    <property type="match status" value="1"/>
</dbReference>
<dbReference type="SUPFAM" id="SSF50978">
    <property type="entry name" value="WD40 repeat-like"/>
    <property type="match status" value="1"/>
</dbReference>
<dbReference type="GO" id="GO:0000070">
    <property type="term" value="P:mitotic sister chromatid segregation"/>
    <property type="evidence" value="ECO:0000318"/>
    <property type="project" value="GO_Central"/>
</dbReference>
<evidence type="ECO:0000256" key="1">
    <source>
        <dbReference type="SAM" id="MobiDB-lite"/>
    </source>
</evidence>
<accession>A0A2A6C289</accession>
<dbReference type="Proteomes" id="UP000005239">
    <property type="component" value="Unassembled WGS sequence"/>
</dbReference>
<evidence type="ECO:0000259" key="4">
    <source>
        <dbReference type="Pfam" id="PF24520"/>
    </source>
</evidence>
<dbReference type="InterPro" id="IPR019527">
    <property type="entry name" value="RZZ-complex_KNTC1/ROD_C"/>
</dbReference>
<accession>A0A8R1Z1E3</accession>
<dbReference type="Pfam" id="PF24520">
    <property type="entry name" value="ARM_KNTC1_1st"/>
    <property type="match status" value="1"/>
</dbReference>
<evidence type="ECO:0000256" key="2">
    <source>
        <dbReference type="SAM" id="Phobius"/>
    </source>
</evidence>
<name>A0A2A6C289_PRIPA</name>
<reference evidence="6" key="1">
    <citation type="journal article" date="2008" name="Nat. Genet.">
        <title>The Pristionchus pacificus genome provides a unique perspective on nematode lifestyle and parasitism.</title>
        <authorList>
            <person name="Dieterich C."/>
            <person name="Clifton S.W."/>
            <person name="Schuster L.N."/>
            <person name="Chinwalla A."/>
            <person name="Delehaunty K."/>
            <person name="Dinkelacker I."/>
            <person name="Fulton L."/>
            <person name="Fulton R."/>
            <person name="Godfrey J."/>
            <person name="Minx P."/>
            <person name="Mitreva M."/>
            <person name="Roeseler W."/>
            <person name="Tian H."/>
            <person name="Witte H."/>
            <person name="Yang S.P."/>
            <person name="Wilson R.K."/>
            <person name="Sommer R.J."/>
        </authorList>
    </citation>
    <scope>NUCLEOTIDE SEQUENCE [LARGE SCALE GENOMIC DNA]</scope>
    <source>
        <strain evidence="6">PS312</strain>
    </source>
</reference>
<dbReference type="PANTHER" id="PTHR15688:SF1">
    <property type="entry name" value="KINETOCHORE-ASSOCIATED PROTEIN 1"/>
    <property type="match status" value="1"/>
</dbReference>